<dbReference type="InterPro" id="IPR011701">
    <property type="entry name" value="MFS"/>
</dbReference>
<sequence>MNIRDKNLKALLPSVMVSSMGDWIFHVALLLYLFRGTQSGVIVSLFILSSTLPSLLLSPLIVKKISHFANRTTLVSADLLRMVLVASLVLFQDAMTAVFIVNAFLGVVSVAFRSAYIRKITDLYEPDQRHQVNALLNSGSYIAMGLGSVAGAALISQWSLSVCLWIDAASFLLSALFLYNLQADAEGGEKEQKQSPTLKLMLSALVTEVKGSVVLSSVLAFGLSWGIVGGAFSVLFPVLFMTQAESSGLLSTFYTVQALALLAGSFIVYKTKFKENENYLFRLFLFAYFCQAFCFSLALFTDNIYLSFIAIYFMRLCGGIIIPLDTTLIQNNSSEESLPLIYNIHGLTYNSCYQFTVLAVGIMIDSLQLSTTKAIAGWTAIVTISTICLVSLVLNSRRGVANTTESG</sequence>
<dbReference type="Proteomes" id="UP000184608">
    <property type="component" value="Unassembled WGS sequence"/>
</dbReference>
<reference evidence="8 9" key="1">
    <citation type="submission" date="2016-11" db="EMBL/GenBank/DDBJ databases">
        <authorList>
            <person name="Jaros S."/>
            <person name="Januszkiewicz K."/>
            <person name="Wedrychowicz H."/>
        </authorList>
    </citation>
    <scope>NUCLEOTIDE SEQUENCE [LARGE SCALE GENOMIC DNA]</scope>
    <source>
        <strain evidence="8 9">CECT 7868</strain>
    </source>
</reference>
<dbReference type="AlphaFoldDB" id="A0A1M6ARC9"/>
<dbReference type="OrthoDB" id="9775268at2"/>
<dbReference type="PANTHER" id="PTHR43266:SF10">
    <property type="entry name" value="BACILYSIN EXPORTER BACE-RELATED"/>
    <property type="match status" value="1"/>
</dbReference>
<feature type="transmembrane region" description="Helical" evidence="7">
    <location>
        <begin position="248"/>
        <end position="268"/>
    </location>
</feature>
<proteinExistence type="predicted"/>
<keyword evidence="4 7" id="KW-0812">Transmembrane</keyword>
<keyword evidence="9" id="KW-1185">Reference proteome</keyword>
<evidence type="ECO:0000256" key="5">
    <source>
        <dbReference type="ARBA" id="ARBA00022989"/>
    </source>
</evidence>
<dbReference type="SUPFAM" id="SSF103473">
    <property type="entry name" value="MFS general substrate transporter"/>
    <property type="match status" value="1"/>
</dbReference>
<dbReference type="STRING" id="1216006.VA7868_03640"/>
<evidence type="ECO:0000313" key="9">
    <source>
        <dbReference type="Proteomes" id="UP000184608"/>
    </source>
</evidence>
<evidence type="ECO:0000256" key="1">
    <source>
        <dbReference type="ARBA" id="ARBA00004651"/>
    </source>
</evidence>
<dbReference type="Pfam" id="PF07690">
    <property type="entry name" value="MFS_1"/>
    <property type="match status" value="1"/>
</dbReference>
<feature type="transmembrane region" description="Helical" evidence="7">
    <location>
        <begin position="306"/>
        <end position="328"/>
    </location>
</feature>
<evidence type="ECO:0000256" key="6">
    <source>
        <dbReference type="ARBA" id="ARBA00023136"/>
    </source>
</evidence>
<name>A0A1M6ARC9_9VIBR</name>
<dbReference type="EMBL" id="FQXZ01000039">
    <property type="protein sequence ID" value="SHI38763.1"/>
    <property type="molecule type" value="Genomic_DNA"/>
</dbReference>
<keyword evidence="2" id="KW-0813">Transport</keyword>
<keyword evidence="3" id="KW-1003">Cell membrane</keyword>
<feature type="transmembrane region" description="Helical" evidence="7">
    <location>
        <begin position="12"/>
        <end position="34"/>
    </location>
</feature>
<dbReference type="PANTHER" id="PTHR43266">
    <property type="entry name" value="MACROLIDE-EFFLUX PROTEIN"/>
    <property type="match status" value="1"/>
</dbReference>
<dbReference type="GO" id="GO:0022857">
    <property type="term" value="F:transmembrane transporter activity"/>
    <property type="evidence" value="ECO:0007669"/>
    <property type="project" value="InterPro"/>
</dbReference>
<evidence type="ECO:0000256" key="3">
    <source>
        <dbReference type="ARBA" id="ARBA00022475"/>
    </source>
</evidence>
<keyword evidence="5 7" id="KW-1133">Transmembrane helix</keyword>
<feature type="transmembrane region" description="Helical" evidence="7">
    <location>
        <begin position="97"/>
        <end position="117"/>
    </location>
</feature>
<keyword evidence="6 7" id="KW-0472">Membrane</keyword>
<dbReference type="GO" id="GO:0005886">
    <property type="term" value="C:plasma membrane"/>
    <property type="evidence" value="ECO:0007669"/>
    <property type="project" value="UniProtKB-SubCell"/>
</dbReference>
<feature type="transmembrane region" description="Helical" evidence="7">
    <location>
        <begin position="375"/>
        <end position="394"/>
    </location>
</feature>
<evidence type="ECO:0000256" key="2">
    <source>
        <dbReference type="ARBA" id="ARBA00022448"/>
    </source>
</evidence>
<gene>
    <name evidence="8" type="ORF">VA7868_03640</name>
</gene>
<feature type="transmembrane region" description="Helical" evidence="7">
    <location>
        <begin position="138"/>
        <end position="158"/>
    </location>
</feature>
<comment type="subcellular location">
    <subcellularLocation>
        <location evidence="1">Cell membrane</location>
        <topology evidence="1">Multi-pass membrane protein</topology>
    </subcellularLocation>
</comment>
<protein>
    <submittedName>
        <fullName evidence="8">Major Facilitator Superfamily protein</fullName>
    </submittedName>
</protein>
<accession>A0A1M6ARC9</accession>
<evidence type="ECO:0000256" key="7">
    <source>
        <dbReference type="SAM" id="Phobius"/>
    </source>
</evidence>
<dbReference type="InterPro" id="IPR036259">
    <property type="entry name" value="MFS_trans_sf"/>
</dbReference>
<organism evidence="8 9">
    <name type="scientific">Vibrio aerogenes CECT 7868</name>
    <dbReference type="NCBI Taxonomy" id="1216006"/>
    <lineage>
        <taxon>Bacteria</taxon>
        <taxon>Pseudomonadati</taxon>
        <taxon>Pseudomonadota</taxon>
        <taxon>Gammaproteobacteria</taxon>
        <taxon>Vibrionales</taxon>
        <taxon>Vibrionaceae</taxon>
        <taxon>Vibrio</taxon>
    </lineage>
</organism>
<feature type="transmembrane region" description="Helical" evidence="7">
    <location>
        <begin position="280"/>
        <end position="300"/>
    </location>
</feature>
<evidence type="ECO:0000313" key="8">
    <source>
        <dbReference type="EMBL" id="SHI38763.1"/>
    </source>
</evidence>
<dbReference type="Gene3D" id="1.20.1250.20">
    <property type="entry name" value="MFS general substrate transporter like domains"/>
    <property type="match status" value="1"/>
</dbReference>
<dbReference type="RefSeq" id="WP_073605234.1">
    <property type="nucleotide sequence ID" value="NZ_FQXZ01000039.1"/>
</dbReference>
<feature type="transmembrane region" description="Helical" evidence="7">
    <location>
        <begin position="40"/>
        <end position="62"/>
    </location>
</feature>
<evidence type="ECO:0000256" key="4">
    <source>
        <dbReference type="ARBA" id="ARBA00022692"/>
    </source>
</evidence>